<dbReference type="GO" id="GO:0016491">
    <property type="term" value="F:oxidoreductase activity"/>
    <property type="evidence" value="ECO:0007669"/>
    <property type="project" value="InterPro"/>
</dbReference>
<organism evidence="2 3">
    <name type="scientific">Corynebacterium nuruki</name>
    <dbReference type="NCBI Taxonomy" id="1032851"/>
    <lineage>
        <taxon>Bacteria</taxon>
        <taxon>Bacillati</taxon>
        <taxon>Actinomycetota</taxon>
        <taxon>Actinomycetes</taxon>
        <taxon>Mycobacteriales</taxon>
        <taxon>Corynebacteriaceae</taxon>
        <taxon>Corynebacterium</taxon>
    </lineage>
</organism>
<dbReference type="InterPro" id="IPR017927">
    <property type="entry name" value="FAD-bd_FR_type"/>
</dbReference>
<name>A0A3D4SX60_9CORY</name>
<feature type="domain" description="FAD-binding FR-type" evidence="1">
    <location>
        <begin position="1"/>
        <end position="140"/>
    </location>
</feature>
<dbReference type="Pfam" id="PF08021">
    <property type="entry name" value="FAD_binding_9"/>
    <property type="match status" value="1"/>
</dbReference>
<dbReference type="CDD" id="cd06193">
    <property type="entry name" value="siderophore_interacting"/>
    <property type="match status" value="1"/>
</dbReference>
<gene>
    <name evidence="2" type="ORF">DIW82_03490</name>
</gene>
<dbReference type="Gene3D" id="3.40.50.80">
    <property type="entry name" value="Nucleotide-binding domain of ferredoxin-NADP reductase (FNR) module"/>
    <property type="match status" value="1"/>
</dbReference>
<reference evidence="2 3" key="1">
    <citation type="journal article" date="2018" name="Nat. Biotechnol.">
        <title>A standardized bacterial taxonomy based on genome phylogeny substantially revises the tree of life.</title>
        <authorList>
            <person name="Parks D.H."/>
            <person name="Chuvochina M."/>
            <person name="Waite D.W."/>
            <person name="Rinke C."/>
            <person name="Skarshewski A."/>
            <person name="Chaumeil P.A."/>
            <person name="Hugenholtz P."/>
        </authorList>
    </citation>
    <scope>NUCLEOTIDE SEQUENCE [LARGE SCALE GENOMIC DNA]</scope>
    <source>
        <strain evidence="2">UBA11247</strain>
    </source>
</reference>
<dbReference type="InterPro" id="IPR007037">
    <property type="entry name" value="SIP_rossman_dom"/>
</dbReference>
<dbReference type="PANTHER" id="PTHR30157:SF0">
    <property type="entry name" value="NADPH-DEPENDENT FERRIC-CHELATE REDUCTASE"/>
    <property type="match status" value="1"/>
</dbReference>
<dbReference type="Gene3D" id="2.40.30.10">
    <property type="entry name" value="Translation factors"/>
    <property type="match status" value="1"/>
</dbReference>
<evidence type="ECO:0000259" key="1">
    <source>
        <dbReference type="PROSITE" id="PS51384"/>
    </source>
</evidence>
<comment type="caution">
    <text evidence="2">The sequence shown here is derived from an EMBL/GenBank/DDBJ whole genome shotgun (WGS) entry which is preliminary data.</text>
</comment>
<dbReference type="AlphaFoldDB" id="A0A3D4SX60"/>
<protein>
    <submittedName>
        <fullName evidence="2">Siderophore-interacting protein</fullName>
    </submittedName>
</protein>
<dbReference type="SUPFAM" id="SSF63380">
    <property type="entry name" value="Riboflavin synthase domain-like"/>
    <property type="match status" value="1"/>
</dbReference>
<dbReference type="InterPro" id="IPR017938">
    <property type="entry name" value="Riboflavin_synthase-like_b-brl"/>
</dbReference>
<dbReference type="InterPro" id="IPR013113">
    <property type="entry name" value="SIP_FAD-bd"/>
</dbReference>
<dbReference type="STRING" id="863239.GCA_000213935_01282"/>
<accession>A0A3D4SX60</accession>
<evidence type="ECO:0000313" key="3">
    <source>
        <dbReference type="Proteomes" id="UP000261739"/>
    </source>
</evidence>
<evidence type="ECO:0000313" key="2">
    <source>
        <dbReference type="EMBL" id="HCT13869.1"/>
    </source>
</evidence>
<dbReference type="InterPro" id="IPR039261">
    <property type="entry name" value="FNR_nucleotide-bd"/>
</dbReference>
<proteinExistence type="predicted"/>
<dbReference type="Proteomes" id="UP000261739">
    <property type="component" value="Unassembled WGS sequence"/>
</dbReference>
<dbReference type="PROSITE" id="PS51384">
    <property type="entry name" value="FAD_FR"/>
    <property type="match status" value="1"/>
</dbReference>
<sequence length="266" mass="28924">MIPATVTANDLIAPNLRRLTLASPVLRGLTLTGPDEYVGLLMPVPGVPLPTPASVDVDGLNIRAAVADLPKQERPGLRWYTIRHFRQDAGEIDLDVVMHDDHSGPGSLWCAAAAPGDTAGIWLCNAIWIRHADRPLFVADPSAVPALRAILEFTADHHPDDLAKYHVYVVAHSPDDLEAGLAEEWEEKVGSLKIIYAAPGMEKEAVTTQLRRAAASDDPAAAPEYVWVSGEAGLAKEVRKVAVDELGVDRDFVDWVAYWIEGRPRP</sequence>
<dbReference type="Pfam" id="PF04954">
    <property type="entry name" value="SIP"/>
    <property type="match status" value="1"/>
</dbReference>
<dbReference type="InterPro" id="IPR039374">
    <property type="entry name" value="SIP_fam"/>
</dbReference>
<dbReference type="EMBL" id="DQID01000099">
    <property type="protein sequence ID" value="HCT13869.1"/>
    <property type="molecule type" value="Genomic_DNA"/>
</dbReference>
<dbReference type="PANTHER" id="PTHR30157">
    <property type="entry name" value="FERRIC REDUCTASE, NADPH-DEPENDENT"/>
    <property type="match status" value="1"/>
</dbReference>